<dbReference type="Proteomes" id="UP000265520">
    <property type="component" value="Unassembled WGS sequence"/>
</dbReference>
<sequence>MGIENLQIPENAIEGFGMMLTENGGMIRTENGAIEWRSGMDE</sequence>
<accession>A0A392RBJ5</accession>
<comment type="caution">
    <text evidence="1">The sequence shown here is derived from an EMBL/GenBank/DDBJ whole genome shotgun (WGS) entry which is preliminary data.</text>
</comment>
<evidence type="ECO:0000313" key="2">
    <source>
        <dbReference type="Proteomes" id="UP000265520"/>
    </source>
</evidence>
<dbReference type="AlphaFoldDB" id="A0A392RBJ5"/>
<name>A0A392RBJ5_9FABA</name>
<organism evidence="1 2">
    <name type="scientific">Trifolium medium</name>
    <dbReference type="NCBI Taxonomy" id="97028"/>
    <lineage>
        <taxon>Eukaryota</taxon>
        <taxon>Viridiplantae</taxon>
        <taxon>Streptophyta</taxon>
        <taxon>Embryophyta</taxon>
        <taxon>Tracheophyta</taxon>
        <taxon>Spermatophyta</taxon>
        <taxon>Magnoliopsida</taxon>
        <taxon>eudicotyledons</taxon>
        <taxon>Gunneridae</taxon>
        <taxon>Pentapetalae</taxon>
        <taxon>rosids</taxon>
        <taxon>fabids</taxon>
        <taxon>Fabales</taxon>
        <taxon>Fabaceae</taxon>
        <taxon>Papilionoideae</taxon>
        <taxon>50 kb inversion clade</taxon>
        <taxon>NPAAA clade</taxon>
        <taxon>Hologalegina</taxon>
        <taxon>IRL clade</taxon>
        <taxon>Trifolieae</taxon>
        <taxon>Trifolium</taxon>
    </lineage>
</organism>
<evidence type="ECO:0000313" key="1">
    <source>
        <dbReference type="EMBL" id="MCI32935.1"/>
    </source>
</evidence>
<dbReference type="EMBL" id="LXQA010200024">
    <property type="protein sequence ID" value="MCI32935.1"/>
    <property type="molecule type" value="Genomic_DNA"/>
</dbReference>
<protein>
    <submittedName>
        <fullName evidence="1">Uncharacterized protein</fullName>
    </submittedName>
</protein>
<reference evidence="1 2" key="1">
    <citation type="journal article" date="2018" name="Front. Plant Sci.">
        <title>Red Clover (Trifolium pratense) and Zigzag Clover (T. medium) - A Picture of Genomic Similarities and Differences.</title>
        <authorList>
            <person name="Dluhosova J."/>
            <person name="Istvanek J."/>
            <person name="Nedelnik J."/>
            <person name="Repkova J."/>
        </authorList>
    </citation>
    <scope>NUCLEOTIDE SEQUENCE [LARGE SCALE GENOMIC DNA]</scope>
    <source>
        <strain evidence="2">cv. 10/8</strain>
        <tissue evidence="1">Leaf</tissue>
    </source>
</reference>
<keyword evidence="2" id="KW-1185">Reference proteome</keyword>
<proteinExistence type="predicted"/>